<reference evidence="1 2" key="1">
    <citation type="journal article" date="2013" name="Genome Announc.">
        <title>Draft Genome Sequence of the Cellulolytic, Mesophilic, Anaerobic Bacterium Clostridium termitidis Strain CT1112 (DSM 5398).</title>
        <authorList>
            <person name="Lal S."/>
            <person name="Ramachandran U."/>
            <person name="Zhang X."/>
            <person name="Munir R."/>
            <person name="Sparling R."/>
            <person name="Levin D.B."/>
        </authorList>
    </citation>
    <scope>NUCLEOTIDE SEQUENCE [LARGE SCALE GENOMIC DNA]</scope>
    <source>
        <strain evidence="1 2">CT1112</strain>
    </source>
</reference>
<dbReference type="RefSeq" id="WP_004623823.1">
    <property type="nucleotide sequence ID" value="NZ_AORV01000018.1"/>
</dbReference>
<dbReference type="eggNOG" id="COG3012">
    <property type="taxonomic scope" value="Bacteria"/>
</dbReference>
<dbReference type="PATRIC" id="fig|1195236.3.peg.764"/>
<keyword evidence="2" id="KW-1185">Reference proteome</keyword>
<dbReference type="Proteomes" id="UP000014155">
    <property type="component" value="Unassembled WGS sequence"/>
</dbReference>
<name>S0FT52_RUMCE</name>
<proteinExistence type="predicted"/>
<dbReference type="AlphaFoldDB" id="S0FT52"/>
<evidence type="ECO:0000313" key="1">
    <source>
        <dbReference type="EMBL" id="EMS73511.1"/>
    </source>
</evidence>
<gene>
    <name evidence="1" type="ORF">CTER_0451</name>
</gene>
<comment type="caution">
    <text evidence="1">The sequence shown here is derived from an EMBL/GenBank/DDBJ whole genome shotgun (WGS) entry which is preliminary data.</text>
</comment>
<accession>S0FT52</accession>
<dbReference type="STRING" id="1195236.CTER_0451"/>
<sequence length="384" mass="44737">MAEQYVKNQHYIAQCLLKFFANSKDQVFEALVESGKVYSTNYKNSMVERFTYEHPALERNIVEKYFHKIESYIGDAVQRIIDTIEKHEIGECPFSEVKKALSQYMREFIIFYYRSGALLTEFEFERKIKADRVFVMLKKVMNSPYIRELSKTVINYYNFSVIKSENNEFILSDQYLASVALGIKNRFFNISNRHIGLRDMMLLIPLSGKYYAVFSNGFTPKYILSNKVNILNQFQVDEINEAIINNSYTKCISYRQDSLQRILIKFEYKSPSATMAGGNGIHMGTTLKKEVFFFIRDKKAWKLITEIAPYEWDRYKNIGRNDSCPCKSSKKYKNCCSDALCIAMKIIAPFAAKQQFPFAQIDKAKDTVSVDTVIEMPIYEYSGI</sequence>
<dbReference type="InterPro" id="IPR004027">
    <property type="entry name" value="SEC_C_motif"/>
</dbReference>
<organism evidence="1 2">
    <name type="scientific">Ruminiclostridium cellobioparum subsp. termitidis CT1112</name>
    <dbReference type="NCBI Taxonomy" id="1195236"/>
    <lineage>
        <taxon>Bacteria</taxon>
        <taxon>Bacillati</taxon>
        <taxon>Bacillota</taxon>
        <taxon>Clostridia</taxon>
        <taxon>Eubacteriales</taxon>
        <taxon>Oscillospiraceae</taxon>
        <taxon>Ruminiclostridium</taxon>
    </lineage>
</organism>
<evidence type="ECO:0000313" key="2">
    <source>
        <dbReference type="Proteomes" id="UP000014155"/>
    </source>
</evidence>
<dbReference type="EMBL" id="AORV01000018">
    <property type="protein sequence ID" value="EMS73511.1"/>
    <property type="molecule type" value="Genomic_DNA"/>
</dbReference>
<dbReference type="Pfam" id="PF14022">
    <property type="entry name" value="DUF4238"/>
    <property type="match status" value="1"/>
</dbReference>
<protein>
    <submittedName>
        <fullName evidence="1">SecC motif-containing protein</fullName>
    </submittedName>
</protein>
<dbReference type="SUPFAM" id="SSF103642">
    <property type="entry name" value="Sec-C motif"/>
    <property type="match status" value="1"/>
</dbReference>
<dbReference type="InterPro" id="IPR025332">
    <property type="entry name" value="DUF4238"/>
</dbReference>
<dbReference type="Gene3D" id="3.10.450.50">
    <property type="match status" value="1"/>
</dbReference>
<dbReference type="Pfam" id="PF02810">
    <property type="entry name" value="SEC-C"/>
    <property type="match status" value="1"/>
</dbReference>